<dbReference type="RefSeq" id="WP_156640672.1">
    <property type="nucleotide sequence ID" value="NZ_WOXT01000001.1"/>
</dbReference>
<dbReference type="AlphaFoldDB" id="A0A7C9MLF6"/>
<protein>
    <submittedName>
        <fullName evidence="1">Uncharacterized protein</fullName>
    </submittedName>
</protein>
<gene>
    <name evidence="1" type="ORF">GN331_04615</name>
</gene>
<proteinExistence type="predicted"/>
<keyword evidence="2" id="KW-1185">Reference proteome</keyword>
<comment type="caution">
    <text evidence="1">The sequence shown here is derived from an EMBL/GenBank/DDBJ whole genome shotgun (WGS) entry which is preliminary data.</text>
</comment>
<evidence type="ECO:0000313" key="2">
    <source>
        <dbReference type="Proteomes" id="UP000479692"/>
    </source>
</evidence>
<evidence type="ECO:0000313" key="1">
    <source>
        <dbReference type="EMBL" id="MUV13487.1"/>
    </source>
</evidence>
<accession>A0A7C9MLF6</accession>
<reference evidence="1 2" key="1">
    <citation type="submission" date="2019-12" db="EMBL/GenBank/DDBJ databases">
        <authorList>
            <person name="Xu J."/>
        </authorList>
    </citation>
    <scope>NUCLEOTIDE SEQUENCE [LARGE SCALE GENOMIC DNA]</scope>
    <source>
        <strain evidence="1 2">HX-5-24</strain>
    </source>
</reference>
<name>A0A7C9MLF6_9GAMM</name>
<sequence length="161" mass="17444">MSQQQNLASMTVTKETQATILALIAQIRQLLPGLLSLSVDQRRSLQLFGPASQNYGRLALVTIAQNLHLLPRGIDIDAAFADLEARDNLVPILTAVQQLVEELDDTIAALGSDVMVVANQSYGVMNAAGGDAGLDEALKELRLRHRKTRKKSEKPEGESEA</sequence>
<dbReference type="EMBL" id="WOXT01000001">
    <property type="protein sequence ID" value="MUV13487.1"/>
    <property type="molecule type" value="Genomic_DNA"/>
</dbReference>
<dbReference type="Proteomes" id="UP000479692">
    <property type="component" value="Unassembled WGS sequence"/>
</dbReference>
<organism evidence="1 2">
    <name type="scientific">Noviluteimonas gilva</name>
    <dbReference type="NCBI Taxonomy" id="2682097"/>
    <lineage>
        <taxon>Bacteria</taxon>
        <taxon>Pseudomonadati</taxon>
        <taxon>Pseudomonadota</taxon>
        <taxon>Gammaproteobacteria</taxon>
        <taxon>Lysobacterales</taxon>
        <taxon>Lysobacteraceae</taxon>
        <taxon>Noviluteimonas</taxon>
    </lineage>
</organism>